<reference evidence="2 4" key="2">
    <citation type="submission" date="2018-07" db="EMBL/GenBank/DDBJ databases">
        <title>Complete genome of the Arcobacter bivalviorum type strain LMG 26154.</title>
        <authorList>
            <person name="Miller W.G."/>
            <person name="Yee E."/>
            <person name="Bono J.L."/>
        </authorList>
    </citation>
    <scope>NUCLEOTIDE SEQUENCE [LARGE SCALE GENOMIC DNA]</scope>
    <source>
        <strain evidence="2 4">LMG 26154</strain>
    </source>
</reference>
<reference evidence="3 5" key="1">
    <citation type="submission" date="2017-10" db="EMBL/GenBank/DDBJ databases">
        <title>Genomics of the genus Arcobacter.</title>
        <authorList>
            <person name="Perez-Cataluna A."/>
            <person name="Figueras M.J."/>
        </authorList>
    </citation>
    <scope>NUCLEOTIDE SEQUENCE [LARGE SCALE GENOMIC DNA]</scope>
    <source>
        <strain evidence="3 5">CECT 7835</strain>
    </source>
</reference>
<dbReference type="KEGG" id="hbv:ABIV_1179"/>
<keyword evidence="1" id="KW-0472">Membrane</keyword>
<evidence type="ECO:0000256" key="1">
    <source>
        <dbReference type="SAM" id="Phobius"/>
    </source>
</evidence>
<evidence type="ECO:0000313" key="5">
    <source>
        <dbReference type="Proteomes" id="UP000289193"/>
    </source>
</evidence>
<evidence type="ECO:0000313" key="3">
    <source>
        <dbReference type="EMBL" id="RXK11286.1"/>
    </source>
</evidence>
<gene>
    <name evidence="2" type="ORF">ABIV_1179</name>
    <name evidence="3" type="ORF">CRV05_02660</name>
</gene>
<name>A0AAX2AEY3_9BACT</name>
<dbReference type="AlphaFoldDB" id="A0AAX2AEY3"/>
<proteinExistence type="predicted"/>
<protein>
    <submittedName>
        <fullName evidence="3">Uncharacterized protein</fullName>
    </submittedName>
</protein>
<dbReference type="EMBL" id="PDKM01000001">
    <property type="protein sequence ID" value="RXK11286.1"/>
    <property type="molecule type" value="Genomic_DNA"/>
</dbReference>
<evidence type="ECO:0000313" key="4">
    <source>
        <dbReference type="Proteomes" id="UP000253850"/>
    </source>
</evidence>
<keyword evidence="1" id="KW-0812">Transmembrane</keyword>
<accession>A0AAX2AEY3</accession>
<keyword evidence="5" id="KW-1185">Reference proteome</keyword>
<dbReference type="RefSeq" id="WP_114839020.1">
    <property type="nucleotide sequence ID" value="NZ_CP031217.1"/>
</dbReference>
<keyword evidence="1" id="KW-1133">Transmembrane helix</keyword>
<sequence>MNRINPLYILVLLLTLFLISFNIYLNKKDEYSKLLSEKRVIEIKAKNFNQYKNNWFDNGKIERKIETILKLKEFETEKISKILNKKSVKIVLESKDTRKLQSFLTKFLNENLIVKSLQLERDSIVIQIGKM</sequence>
<organism evidence="3 5">
    <name type="scientific">Halarcobacter bivalviorum</name>
    <dbReference type="NCBI Taxonomy" id="663364"/>
    <lineage>
        <taxon>Bacteria</taxon>
        <taxon>Pseudomonadati</taxon>
        <taxon>Campylobacterota</taxon>
        <taxon>Epsilonproteobacteria</taxon>
        <taxon>Campylobacterales</taxon>
        <taxon>Arcobacteraceae</taxon>
        <taxon>Halarcobacter</taxon>
    </lineage>
</organism>
<dbReference type="Proteomes" id="UP000289193">
    <property type="component" value="Unassembled WGS sequence"/>
</dbReference>
<evidence type="ECO:0000313" key="2">
    <source>
        <dbReference type="EMBL" id="AXH12181.1"/>
    </source>
</evidence>
<dbReference type="EMBL" id="CP031217">
    <property type="protein sequence ID" value="AXH12181.1"/>
    <property type="molecule type" value="Genomic_DNA"/>
</dbReference>
<dbReference type="Proteomes" id="UP000253850">
    <property type="component" value="Chromosome"/>
</dbReference>
<feature type="transmembrane region" description="Helical" evidence="1">
    <location>
        <begin position="6"/>
        <end position="25"/>
    </location>
</feature>